<dbReference type="InterPro" id="IPR012337">
    <property type="entry name" value="RNaseH-like_sf"/>
</dbReference>
<feature type="compositionally biased region" description="Basic and acidic residues" evidence="1">
    <location>
        <begin position="876"/>
        <end position="889"/>
    </location>
</feature>
<dbReference type="Proteomes" id="UP001154078">
    <property type="component" value="Chromosome 1"/>
</dbReference>
<dbReference type="SUPFAM" id="SSF53098">
    <property type="entry name" value="Ribonuclease H-like"/>
    <property type="match status" value="1"/>
</dbReference>
<name>A0A9P0FBF4_BRAAE</name>
<evidence type="ECO:0000313" key="3">
    <source>
        <dbReference type="EMBL" id="CAH0547004.1"/>
    </source>
</evidence>
<dbReference type="SMART" id="SM00597">
    <property type="entry name" value="ZnF_TTF"/>
    <property type="match status" value="1"/>
</dbReference>
<dbReference type="InterPro" id="IPR006580">
    <property type="entry name" value="Znf_TTF"/>
</dbReference>
<organism evidence="3 4">
    <name type="scientific">Brassicogethes aeneus</name>
    <name type="common">Rape pollen beetle</name>
    <name type="synonym">Meligethes aeneus</name>
    <dbReference type="NCBI Taxonomy" id="1431903"/>
    <lineage>
        <taxon>Eukaryota</taxon>
        <taxon>Metazoa</taxon>
        <taxon>Ecdysozoa</taxon>
        <taxon>Arthropoda</taxon>
        <taxon>Hexapoda</taxon>
        <taxon>Insecta</taxon>
        <taxon>Pterygota</taxon>
        <taxon>Neoptera</taxon>
        <taxon>Endopterygota</taxon>
        <taxon>Coleoptera</taxon>
        <taxon>Polyphaga</taxon>
        <taxon>Cucujiformia</taxon>
        <taxon>Nitidulidae</taxon>
        <taxon>Meligethinae</taxon>
        <taxon>Brassicogethes</taxon>
    </lineage>
</organism>
<dbReference type="GO" id="GO:0046983">
    <property type="term" value="F:protein dimerization activity"/>
    <property type="evidence" value="ECO:0007669"/>
    <property type="project" value="InterPro"/>
</dbReference>
<feature type="region of interest" description="Disordered" evidence="1">
    <location>
        <begin position="864"/>
        <end position="890"/>
    </location>
</feature>
<dbReference type="PANTHER" id="PTHR45749">
    <property type="match status" value="1"/>
</dbReference>
<reference evidence="3" key="1">
    <citation type="submission" date="2021-12" db="EMBL/GenBank/DDBJ databases">
        <authorList>
            <person name="King R."/>
        </authorList>
    </citation>
    <scope>NUCLEOTIDE SEQUENCE</scope>
</reference>
<dbReference type="OrthoDB" id="7450257at2759"/>
<accession>A0A9P0FBF4</accession>
<gene>
    <name evidence="3" type="ORF">MELIAE_LOCUS1061</name>
</gene>
<keyword evidence="4" id="KW-1185">Reference proteome</keyword>
<dbReference type="InterPro" id="IPR025398">
    <property type="entry name" value="DUF4371"/>
</dbReference>
<dbReference type="EMBL" id="OV121132">
    <property type="protein sequence ID" value="CAH0547004.1"/>
    <property type="molecule type" value="Genomic_DNA"/>
</dbReference>
<protein>
    <recommendedName>
        <fullName evidence="2">TTF-type domain-containing protein</fullName>
    </recommendedName>
</protein>
<evidence type="ECO:0000259" key="2">
    <source>
        <dbReference type="SMART" id="SM00597"/>
    </source>
</evidence>
<dbReference type="PANTHER" id="PTHR45749:SF23">
    <property type="entry name" value="ZINC FINGER MYM-TYPE PROTEIN 1-LIKE"/>
    <property type="match status" value="1"/>
</dbReference>
<dbReference type="InterPro" id="IPR008906">
    <property type="entry name" value="HATC_C_dom"/>
</dbReference>
<feature type="domain" description="TTF-type" evidence="2">
    <location>
        <begin position="185"/>
        <end position="286"/>
    </location>
</feature>
<sequence>MNKKSSISKKSGYAYRKHKEVKLRLAAGASQKCKINNFFQQKDSSFNTLTTPTHLSNSELSSSSSNSNIIKYNIDTTTELSSGSDSFASASFITDKSLLVVGQNKENHLDDEHEIEQETDIVMKNDFNMNLNLSNSEINSFDYPSDPYLFKNTHLDPGKIRELISIGPCQPGLADDYNVFPTCTGNRKFLTSWYQTEGNIRSWLIYSPRVNSLFCFCCWLFNNSNQTVWSDPKNGFKNFKKGPEKISQHEKSHLHRMAYNKLVITKLRLSKDLTVIEQQISKEKLEVTKNREAIKRLIDIILYLAKQSLPLRGHDESEKSQNKGNFLELVNLIKKYDAVLAAHLVDASKVAKYTSNKIQNELIDHLAREVLSLITKNIKEATYFSLIVDSTQDFNKKEQLSLSCRYVNKFGLPEESFLAFINIPDGSAQTYFSTITNELNKLNIDIRFCRGQGYDGASVMSGHINGLQSKVKEIVPEAIYVHCCAHNLNLALVDAASCNAEVKLFFGTLEKTYVFITESFPKVNLFKNIQEKHSENLVKKLTLKKLSTTRWASHLRAVTSFYVNIQVIEETCKKIVSGELKNTTSLQTAEASGILSVIETFEFKFLLCFWKEILTKINILSNYMQNPKLNICTASAMILSTKKCIESIRNSHEKSFLIFKKQATELAMKCGTTTTFANKRIRTKKFHDDIQRDFVIENAEEKFKISMFYTILDVFITTLSSRFKDFISLAQKFSCLVKFQDNEENIKCLMDLQIFYSKDVGTSVIDEYRMFCGLLTEIQNDNNNLSTEEYLPFLISNNLVSSYSALCNLLKIFHTIPNNSAGAERTFSRLNKIINYQRCTMTQERTNNLALLCIESEKAQMIDYDKSPVSRGRPSKSFEEKSQRSRQRDVQPIVLDYSTEQLCLAAETSLVKSGQRNVAQVIKLATETSPRKLKKMKEVHDAPAPTLRPYSPEEALGLIVDLGLTKEDYITIRLGAKERGADIYPSYHLIGEAKKMLSRQCQRLAEVQSDVILENITDNCDTIDIHYKWGLDGHSIYKQNFSNNTEYADSNNIIILCTIVPLQMSQGQKIYWKNPTPSSTRYCRPIVFKIQKENTSNVKEIYSDIESQISKMGPTLHILGNREIKFKHLLICKMLDGKTVNILKDTASSQACNVCKATPKDFNNLEVVTKRVCAEETFKYSISVLHAYLRCYEYLLHIAYKLELRQWQARGEQAKAQVREKKSELATRFYNEMGLVVDQPK</sequence>
<dbReference type="Pfam" id="PF14291">
    <property type="entry name" value="DUF4371"/>
    <property type="match status" value="1"/>
</dbReference>
<dbReference type="Pfam" id="PF05699">
    <property type="entry name" value="Dimer_Tnp_hAT"/>
    <property type="match status" value="1"/>
</dbReference>
<proteinExistence type="predicted"/>
<evidence type="ECO:0000313" key="4">
    <source>
        <dbReference type="Proteomes" id="UP001154078"/>
    </source>
</evidence>
<evidence type="ECO:0000256" key="1">
    <source>
        <dbReference type="SAM" id="MobiDB-lite"/>
    </source>
</evidence>
<dbReference type="AlphaFoldDB" id="A0A9P0FBF4"/>